<dbReference type="PANTHER" id="PTHR31374:SF32">
    <property type="entry name" value="SAUR FAMILY PROTEIN"/>
    <property type="match status" value="1"/>
</dbReference>
<organism evidence="2 3">
    <name type="scientific">Musa troglodytarum</name>
    <name type="common">fe'i banana</name>
    <dbReference type="NCBI Taxonomy" id="320322"/>
    <lineage>
        <taxon>Eukaryota</taxon>
        <taxon>Viridiplantae</taxon>
        <taxon>Streptophyta</taxon>
        <taxon>Embryophyta</taxon>
        <taxon>Tracheophyta</taxon>
        <taxon>Spermatophyta</taxon>
        <taxon>Magnoliopsida</taxon>
        <taxon>Liliopsida</taxon>
        <taxon>Zingiberales</taxon>
        <taxon>Musaceae</taxon>
        <taxon>Musa</taxon>
    </lineage>
</organism>
<evidence type="ECO:0000256" key="1">
    <source>
        <dbReference type="ARBA" id="ARBA00006974"/>
    </source>
</evidence>
<dbReference type="Pfam" id="PF02519">
    <property type="entry name" value="Auxin_inducible"/>
    <property type="match status" value="1"/>
</dbReference>
<sequence length="110" mass="12276">MGTRTSKPRGLLRRGHGKEEAVSAPRGYVPVVVGLGDDSKRFVIHLTLLGDAKMLELLYVSAEEFGFRNPGVLRIPCDAGSFERWMHGNNSRQIHRITRRAPLDLCVAFC</sequence>
<dbReference type="OrthoDB" id="754837at2759"/>
<accession>A0A9E7HCE7</accession>
<dbReference type="PANTHER" id="PTHR31374">
    <property type="entry name" value="AUXIN-INDUCED PROTEIN-LIKE-RELATED"/>
    <property type="match status" value="1"/>
</dbReference>
<dbReference type="AlphaFoldDB" id="A0A9E7HCE7"/>
<evidence type="ECO:0000313" key="3">
    <source>
        <dbReference type="Proteomes" id="UP001055439"/>
    </source>
</evidence>
<dbReference type="Proteomes" id="UP001055439">
    <property type="component" value="Chromosome 8"/>
</dbReference>
<comment type="similarity">
    <text evidence="1">Belongs to the ARG7 family.</text>
</comment>
<keyword evidence="3" id="KW-1185">Reference proteome</keyword>
<reference evidence="2" key="1">
    <citation type="submission" date="2022-05" db="EMBL/GenBank/DDBJ databases">
        <title>The Musa troglodytarum L. genome provides insights into the mechanism of non-climacteric behaviour and enrichment of carotenoids.</title>
        <authorList>
            <person name="Wang J."/>
        </authorList>
    </citation>
    <scope>NUCLEOTIDE SEQUENCE</scope>
    <source>
        <tissue evidence="2">Leaf</tissue>
    </source>
</reference>
<dbReference type="EMBL" id="CP097510">
    <property type="protein sequence ID" value="URE30691.1"/>
    <property type="molecule type" value="Genomic_DNA"/>
</dbReference>
<evidence type="ECO:0000313" key="2">
    <source>
        <dbReference type="EMBL" id="URE30691.1"/>
    </source>
</evidence>
<gene>
    <name evidence="2" type="ORF">MUK42_05284</name>
</gene>
<dbReference type="GO" id="GO:0009733">
    <property type="term" value="P:response to auxin"/>
    <property type="evidence" value="ECO:0007669"/>
    <property type="project" value="InterPro"/>
</dbReference>
<protein>
    <submittedName>
        <fullName evidence="2">Auxin responsive protein</fullName>
    </submittedName>
</protein>
<dbReference type="InterPro" id="IPR003676">
    <property type="entry name" value="SAUR_fam"/>
</dbReference>
<name>A0A9E7HCE7_9LILI</name>
<proteinExistence type="inferred from homology"/>